<comment type="catalytic activity">
    <reaction evidence="1">
        <text>ethanolamine = acetaldehyde + NH4(+)</text>
        <dbReference type="Rhea" id="RHEA:15313"/>
        <dbReference type="ChEBI" id="CHEBI:15343"/>
        <dbReference type="ChEBI" id="CHEBI:28938"/>
        <dbReference type="ChEBI" id="CHEBI:57603"/>
        <dbReference type="EC" id="4.3.1.7"/>
    </reaction>
</comment>
<dbReference type="RefSeq" id="WP_162360901.1">
    <property type="nucleotide sequence ID" value="NZ_CP047591.1"/>
</dbReference>
<reference evidence="2 3" key="1">
    <citation type="submission" date="2020-01" db="EMBL/GenBank/DDBJ databases">
        <title>Genomic analysis of Aminipila sp. CBA3637.</title>
        <authorList>
            <person name="Kim Y.B."/>
            <person name="Roh S.W."/>
        </authorList>
    </citation>
    <scope>NUCLEOTIDE SEQUENCE [LARGE SCALE GENOMIC DNA]</scope>
    <source>
        <strain evidence="2 3">CBA3637</strain>
    </source>
</reference>
<comment type="similarity">
    <text evidence="1">Belongs to the EutB family.</text>
</comment>
<dbReference type="GO" id="GO:0009350">
    <property type="term" value="C:ethanolamine ammonia-lyase complex"/>
    <property type="evidence" value="ECO:0007669"/>
    <property type="project" value="UniProtKB-UniRule"/>
</dbReference>
<protein>
    <recommendedName>
        <fullName evidence="1">Ethanolamine ammonia-lyase large subunit</fullName>
        <shortName evidence="1">EAL large subunit</shortName>
        <ecNumber evidence="1">4.3.1.7</ecNumber>
    </recommendedName>
</protein>
<name>A0A6P1MJE5_9FIRM</name>
<feature type="binding site" evidence="1">
    <location>
        <position position="287"/>
    </location>
    <ligand>
        <name>substrate</name>
    </ligand>
</feature>
<comment type="subcellular location">
    <subcellularLocation>
        <location evidence="1">Bacterial microcompartment</location>
    </subcellularLocation>
</comment>
<dbReference type="PANTHER" id="PTHR39329:SF1">
    <property type="entry name" value="ETHANOLAMINE AMMONIA-LYASE LARGE SUBUNIT"/>
    <property type="match status" value="1"/>
</dbReference>
<dbReference type="KEGG" id="amic:Ami3637_00850"/>
<dbReference type="EMBL" id="CP047591">
    <property type="protein sequence ID" value="QHI71125.1"/>
    <property type="molecule type" value="Genomic_DNA"/>
</dbReference>
<keyword evidence="1" id="KW-0846">Cobalamin</keyword>
<keyword evidence="1" id="KW-0170">Cobalt</keyword>
<comment type="subunit">
    <text evidence="1">The basic unit is a heterodimer which dimerizes to form tetramers. The heterotetramers trimerize; 6 large subunits form a core ring with 6 small subunits projecting outwards.</text>
</comment>
<proteinExistence type="inferred from homology"/>
<evidence type="ECO:0000313" key="3">
    <source>
        <dbReference type="Proteomes" id="UP000463883"/>
    </source>
</evidence>
<feature type="binding site" evidence="1">
    <location>
        <begin position="160"/>
        <end position="162"/>
    </location>
    <ligand>
        <name>substrate</name>
    </ligand>
</feature>
<dbReference type="Gene3D" id="1.10.220.70">
    <property type="entry name" value="lyase"/>
    <property type="match status" value="1"/>
</dbReference>
<keyword evidence="3" id="KW-1185">Reference proteome</keyword>
<accession>A0A6P1MJE5</accession>
<gene>
    <name evidence="1" type="primary">eutB</name>
    <name evidence="2" type="ORF">Ami3637_00850</name>
</gene>
<dbReference type="Pfam" id="PF06751">
    <property type="entry name" value="EutB"/>
    <property type="match status" value="1"/>
</dbReference>
<dbReference type="GO" id="GO:0031471">
    <property type="term" value="C:ethanolamine degradation polyhedral organelle"/>
    <property type="evidence" value="ECO:0007669"/>
    <property type="project" value="UniProtKB-UniRule"/>
</dbReference>
<dbReference type="GO" id="GO:0031419">
    <property type="term" value="F:cobalamin binding"/>
    <property type="evidence" value="ECO:0007669"/>
    <property type="project" value="UniProtKB-UniRule"/>
</dbReference>
<feature type="binding site" evidence="1">
    <location>
        <position position="401"/>
    </location>
    <ligand>
        <name>adenosylcob(III)alamin</name>
        <dbReference type="ChEBI" id="CHEBI:18408"/>
    </ligand>
</feature>
<feature type="binding site" evidence="1">
    <location>
        <position position="194"/>
    </location>
    <ligand>
        <name>adenosylcob(III)alamin</name>
        <dbReference type="ChEBI" id="CHEBI:18408"/>
    </ligand>
</feature>
<comment type="cofactor">
    <cofactor evidence="1">
        <name>adenosylcob(III)alamin</name>
        <dbReference type="ChEBI" id="CHEBI:18408"/>
    </cofactor>
    <text evidence="1">Binds between the large and small subunits.</text>
</comment>
<dbReference type="InterPro" id="IPR010628">
    <property type="entry name" value="EutB"/>
</dbReference>
<dbReference type="EC" id="4.3.1.7" evidence="1"/>
<feature type="binding site" evidence="1">
    <location>
        <position position="193"/>
    </location>
    <ligand>
        <name>substrate</name>
    </ligand>
</feature>
<dbReference type="NCBIfam" id="NF011649">
    <property type="entry name" value="PRK15067.1"/>
    <property type="match status" value="1"/>
</dbReference>
<dbReference type="PANTHER" id="PTHR39329">
    <property type="entry name" value="ETHANOLAMINE AMMONIA-LYASE HEAVY CHAIN"/>
    <property type="match status" value="1"/>
</dbReference>
<dbReference type="InterPro" id="IPR013785">
    <property type="entry name" value="Aldolase_TIM"/>
</dbReference>
<dbReference type="GO" id="GO:0046336">
    <property type="term" value="P:ethanolamine catabolic process"/>
    <property type="evidence" value="ECO:0007669"/>
    <property type="project" value="UniProtKB-UniRule"/>
</dbReference>
<dbReference type="InterPro" id="IPR044939">
    <property type="entry name" value="EutB_dom_2_sf"/>
</dbReference>
<sequence>MKLKTKLNGETFQFRDINDVLAKANEPKSGDRLQGIAANNETERVAAKIVLANLTIEDLVENPTIPYEQDEVTRVNIDGLNRPVYNKMKSMTIGDLREWILDYHTTGDDLTRASRAFTGEVVAAVAKIMGSMDLVYGASKIHRTTRCNTEIGQPGTLSYRCQTNSTTDNPETILLGIMEGVSYGSGDACLGINPVEDNVDSTRRIADALYEFIRKNDIPTQITVLSHITTQIDAIKKGAPLSMIFQSIAGNQLTNDNFGVNKELIYEGYKAAYEHGISSGPNLLYFETGQGSEVSVGCDCGVDEMTLEARTYGFARYFNPFMVNNVSGFIGPETIYDGKEMIRANLEDHFMGKLIGLPMGMAPCFTNHTSITMDDQQMATMLLAMAGANYYMGVPLGDDVMLAYQDTSFHDDAALRDLTNRKPAPEFHQWMIKKGLMDENGRLTDLAGDGSIFLK</sequence>
<evidence type="ECO:0000313" key="2">
    <source>
        <dbReference type="EMBL" id="QHI71125.1"/>
    </source>
</evidence>
<feature type="binding site" evidence="1">
    <location>
        <position position="295"/>
    </location>
    <ligand>
        <name>adenosylcob(III)alamin</name>
        <dbReference type="ChEBI" id="CHEBI:18408"/>
    </ligand>
</feature>
<comment type="function">
    <text evidence="1">Catalyzes the deamination of various vicinal amino-alcohols to oxo compounds. Allows this organism to utilize ethanolamine as the sole source of nitrogen and carbon in the presence of vitamin B12.</text>
</comment>
<dbReference type="HAMAP" id="MF_00861">
    <property type="entry name" value="EutB"/>
    <property type="match status" value="1"/>
</dbReference>
<dbReference type="GO" id="GO:0006520">
    <property type="term" value="P:amino acid metabolic process"/>
    <property type="evidence" value="ECO:0007669"/>
    <property type="project" value="InterPro"/>
</dbReference>
<dbReference type="AlphaFoldDB" id="A0A6P1MJE5"/>
<comment type="caution">
    <text evidence="1">Lacks conserved residue(s) required for the propagation of feature annotation.</text>
</comment>
<dbReference type="InterPro" id="IPR044941">
    <property type="entry name" value="EutB_N_sf"/>
</dbReference>
<dbReference type="GO" id="GO:0008851">
    <property type="term" value="F:ethanolamine ammonia-lyase activity"/>
    <property type="evidence" value="ECO:0007669"/>
    <property type="project" value="UniProtKB-UniRule"/>
</dbReference>
<keyword evidence="1" id="KW-1283">Bacterial microcompartment</keyword>
<evidence type="ECO:0000256" key="1">
    <source>
        <dbReference type="HAMAP-Rule" id="MF_00861"/>
    </source>
</evidence>
<dbReference type="UniPathway" id="UPA00560"/>
<dbReference type="Gene3D" id="3.20.20.70">
    <property type="entry name" value="Aldolase class I"/>
    <property type="match status" value="1"/>
</dbReference>
<dbReference type="Gene3D" id="2.30.170.30">
    <property type="entry name" value="ethanolamine ammonia-lyase heavy chain domain like"/>
    <property type="match status" value="1"/>
</dbReference>
<dbReference type="Proteomes" id="UP000463883">
    <property type="component" value="Chromosome"/>
</dbReference>
<dbReference type="GO" id="GO:0005829">
    <property type="term" value="C:cytosol"/>
    <property type="evidence" value="ECO:0007669"/>
    <property type="project" value="TreeGrafter"/>
</dbReference>
<keyword evidence="1 2" id="KW-0456">Lyase</keyword>
<organism evidence="2 3">
    <name type="scientific">Aminipila terrae</name>
    <dbReference type="NCBI Taxonomy" id="2697030"/>
    <lineage>
        <taxon>Bacteria</taxon>
        <taxon>Bacillati</taxon>
        <taxon>Bacillota</taxon>
        <taxon>Clostridia</taxon>
        <taxon>Peptostreptococcales</taxon>
        <taxon>Anaerovoracaceae</taxon>
        <taxon>Aminipila</taxon>
    </lineage>
</organism>
<feature type="binding site" evidence="1">
    <location>
        <position position="246"/>
    </location>
    <ligand>
        <name>adenosylcob(III)alamin</name>
        <dbReference type="ChEBI" id="CHEBI:18408"/>
    </ligand>
</feature>
<comment type="pathway">
    <text evidence="1">Amine and polyamine degradation; ethanolamine degradation.</text>
</comment>